<protein>
    <submittedName>
        <fullName evidence="8">Type VII secretion protein EccE</fullName>
    </submittedName>
</protein>
<proteinExistence type="inferred from homology"/>
<organism evidence="8 9">
    <name type="scientific">Rhodococcus tukisamuensis</name>
    <dbReference type="NCBI Taxonomy" id="168276"/>
    <lineage>
        <taxon>Bacteria</taxon>
        <taxon>Bacillati</taxon>
        <taxon>Actinomycetota</taxon>
        <taxon>Actinomycetes</taxon>
        <taxon>Mycobacteriales</taxon>
        <taxon>Nocardiaceae</taxon>
        <taxon>Rhodococcus</taxon>
    </lineage>
</organism>
<evidence type="ECO:0000256" key="4">
    <source>
        <dbReference type="ARBA" id="ARBA00022692"/>
    </source>
</evidence>
<dbReference type="NCBIfam" id="TIGR03923">
    <property type="entry name" value="T7SS_EccE"/>
    <property type="match status" value="1"/>
</dbReference>
<dbReference type="InterPro" id="IPR050051">
    <property type="entry name" value="EccE_dom"/>
</dbReference>
<dbReference type="Proteomes" id="UP000199417">
    <property type="component" value="Unassembled WGS sequence"/>
</dbReference>
<dbReference type="AlphaFoldDB" id="A0A1G7BTM6"/>
<dbReference type="STRING" id="168276.SAMN05444580_1149"/>
<sequence length="558" mass="58362">MIVFRRRGRRRPVLPDTTVRALVCAQLLGVTAALAAGAAGLCWWQSLLLGTAVAAAAMAPVRGRNLLSWCAAACAYPMRRDRTAVSATNFRSPGGPVVGLGWDLDPSGRGAAVAAVVEMLPPPGSHTELSRKGCEPSHRLPVAAIAESLNHHDLCLSGIDIVSHGARVCEGTTAADVYDQLIGPLPATARRTVWLVLRFDAAAESEAVARRGGGATGAARAASVAARRMVRTLEAAGCPARVLDAAEIDAAAMQVTRGVRPWSFARAWSQVPLPGACNTGYGITPRALSEDLLTELWAQPGLGTTVALRLRPGHRPGAVRIGASCRLTTRTRPDRLETPGLATMSGRHADALASVLPAAPDHLDSLTGFAEIDANRLDALVLPTAGCGQLIGSADDGRAVATRIVGPEIGAVEVIGELYLARQLVLRAIATGARVLVCSARPQDWAQLVDAIAGPDRVRLTNETRIDPRFTAVLFDGIEPVELGPGVTAIRLLERPGPPTLAPPDVTVVQPGSRGDRIVLRTKETRRELTLVTIAEETAFLGSPQPAAAVPGALVPSS</sequence>
<keyword evidence="9" id="KW-1185">Reference proteome</keyword>
<evidence type="ECO:0000256" key="5">
    <source>
        <dbReference type="ARBA" id="ARBA00022989"/>
    </source>
</evidence>
<dbReference type="Pfam" id="PF11203">
    <property type="entry name" value="EccE"/>
    <property type="match status" value="1"/>
</dbReference>
<dbReference type="RefSeq" id="WP_083577433.1">
    <property type="nucleotide sequence ID" value="NZ_FNAB01000014.1"/>
</dbReference>
<keyword evidence="5" id="KW-1133">Transmembrane helix</keyword>
<comment type="subcellular location">
    <subcellularLocation>
        <location evidence="1">Cell membrane</location>
    </subcellularLocation>
</comment>
<name>A0A1G7BTM6_9NOCA</name>
<keyword evidence="3" id="KW-1003">Cell membrane</keyword>
<evidence type="ECO:0000256" key="1">
    <source>
        <dbReference type="ARBA" id="ARBA00004236"/>
    </source>
</evidence>
<keyword evidence="4" id="KW-0812">Transmembrane</keyword>
<accession>A0A1G7BTM6</accession>
<gene>
    <name evidence="8" type="ORF">SAMN05444580_1149</name>
</gene>
<dbReference type="InterPro" id="IPR021368">
    <property type="entry name" value="T7SS_EccE"/>
</dbReference>
<evidence type="ECO:0000313" key="8">
    <source>
        <dbReference type="EMBL" id="SDE30458.1"/>
    </source>
</evidence>
<reference evidence="8 9" key="1">
    <citation type="submission" date="2016-10" db="EMBL/GenBank/DDBJ databases">
        <authorList>
            <person name="de Groot N.N."/>
        </authorList>
    </citation>
    <scope>NUCLEOTIDE SEQUENCE [LARGE SCALE GENOMIC DNA]</scope>
    <source>
        <strain evidence="8 9">JCM 11308</strain>
    </source>
</reference>
<evidence type="ECO:0000256" key="3">
    <source>
        <dbReference type="ARBA" id="ARBA00022475"/>
    </source>
</evidence>
<dbReference type="GO" id="GO:0005886">
    <property type="term" value="C:plasma membrane"/>
    <property type="evidence" value="ECO:0007669"/>
    <property type="project" value="UniProtKB-SubCell"/>
</dbReference>
<evidence type="ECO:0000256" key="6">
    <source>
        <dbReference type="ARBA" id="ARBA00023136"/>
    </source>
</evidence>
<evidence type="ECO:0000313" key="9">
    <source>
        <dbReference type="Proteomes" id="UP000199417"/>
    </source>
</evidence>
<comment type="similarity">
    <text evidence="2">Belongs to the EccE family.</text>
</comment>
<feature type="domain" description="Type VII secretion system protein EccE" evidence="7">
    <location>
        <begin position="187"/>
        <end position="282"/>
    </location>
</feature>
<evidence type="ECO:0000259" key="7">
    <source>
        <dbReference type="Pfam" id="PF11203"/>
    </source>
</evidence>
<dbReference type="EMBL" id="FNAB01000014">
    <property type="protein sequence ID" value="SDE30458.1"/>
    <property type="molecule type" value="Genomic_DNA"/>
</dbReference>
<evidence type="ECO:0000256" key="2">
    <source>
        <dbReference type="ARBA" id="ARBA00007759"/>
    </source>
</evidence>
<keyword evidence="6" id="KW-0472">Membrane</keyword>